<keyword evidence="6" id="KW-1185">Reference proteome</keyword>
<comment type="caution">
    <text evidence="5">The sequence shown here is derived from an EMBL/GenBank/DDBJ whole genome shotgun (WGS) entry which is preliminary data.</text>
</comment>
<dbReference type="GO" id="GO:0005524">
    <property type="term" value="F:ATP binding"/>
    <property type="evidence" value="ECO:0007669"/>
    <property type="project" value="InterPro"/>
</dbReference>
<dbReference type="AlphaFoldDB" id="A0A9X0W6B3"/>
<keyword evidence="3" id="KW-0238">DNA-binding</keyword>
<dbReference type="GO" id="GO:0003677">
    <property type="term" value="F:DNA binding"/>
    <property type="evidence" value="ECO:0007669"/>
    <property type="project" value="UniProtKB-KW"/>
</dbReference>
<gene>
    <name evidence="5" type="ORF">CKO42_03805</name>
</gene>
<proteinExistence type="predicted"/>
<protein>
    <recommendedName>
        <fullName evidence="4">DNA helicase DnaB-like N-terminal domain-containing protein</fullName>
    </recommendedName>
</protein>
<dbReference type="InterPro" id="IPR036185">
    <property type="entry name" value="DNA_heli_DnaB-like_N_sf"/>
</dbReference>
<feature type="non-terminal residue" evidence="5">
    <location>
        <position position="65"/>
    </location>
</feature>
<dbReference type="GO" id="GO:1990077">
    <property type="term" value="C:primosome complex"/>
    <property type="evidence" value="ECO:0007669"/>
    <property type="project" value="UniProtKB-KW"/>
</dbReference>
<dbReference type="Proteomes" id="UP001138768">
    <property type="component" value="Unassembled WGS sequence"/>
</dbReference>
<dbReference type="Pfam" id="PF00772">
    <property type="entry name" value="DnaB"/>
    <property type="match status" value="1"/>
</dbReference>
<evidence type="ECO:0000313" key="5">
    <source>
        <dbReference type="EMBL" id="MBK1617591.1"/>
    </source>
</evidence>
<dbReference type="InterPro" id="IPR007693">
    <property type="entry name" value="DNA_helicase_DnaB-like_N"/>
</dbReference>
<evidence type="ECO:0000256" key="1">
    <source>
        <dbReference type="ARBA" id="ARBA00022515"/>
    </source>
</evidence>
<organism evidence="5 6">
    <name type="scientific">Lamprobacter modestohalophilus</name>
    <dbReference type="NCBI Taxonomy" id="1064514"/>
    <lineage>
        <taxon>Bacteria</taxon>
        <taxon>Pseudomonadati</taxon>
        <taxon>Pseudomonadota</taxon>
        <taxon>Gammaproteobacteria</taxon>
        <taxon>Chromatiales</taxon>
        <taxon>Chromatiaceae</taxon>
        <taxon>Lamprobacter</taxon>
    </lineage>
</organism>
<sequence length="65" mass="7066">MIEPDAVSRVVDLVSPADFSNDDHGKVFAAILALSDDGIAPEPEALMNALKDRRQRELIVSLFAD</sequence>
<dbReference type="InterPro" id="IPR016136">
    <property type="entry name" value="DNA_helicase_N/primase_C"/>
</dbReference>
<name>A0A9X0W6B3_9GAMM</name>
<evidence type="ECO:0000256" key="3">
    <source>
        <dbReference type="ARBA" id="ARBA00023125"/>
    </source>
</evidence>
<evidence type="ECO:0000256" key="2">
    <source>
        <dbReference type="ARBA" id="ARBA00022705"/>
    </source>
</evidence>
<accession>A0A9X0W6B3</accession>
<dbReference type="GO" id="GO:0006269">
    <property type="term" value="P:DNA replication, synthesis of primer"/>
    <property type="evidence" value="ECO:0007669"/>
    <property type="project" value="UniProtKB-KW"/>
</dbReference>
<feature type="domain" description="DNA helicase DnaB-like N-terminal" evidence="4">
    <location>
        <begin position="1"/>
        <end position="57"/>
    </location>
</feature>
<keyword evidence="2" id="KW-0235">DNA replication</keyword>
<evidence type="ECO:0000313" key="6">
    <source>
        <dbReference type="Proteomes" id="UP001138768"/>
    </source>
</evidence>
<dbReference type="SUPFAM" id="SSF48024">
    <property type="entry name" value="N-terminal domain of DnaB helicase"/>
    <property type="match status" value="1"/>
</dbReference>
<dbReference type="EMBL" id="NRRY01000003">
    <property type="protein sequence ID" value="MBK1617591.1"/>
    <property type="molecule type" value="Genomic_DNA"/>
</dbReference>
<dbReference type="GO" id="GO:0003678">
    <property type="term" value="F:DNA helicase activity"/>
    <property type="evidence" value="ECO:0007669"/>
    <property type="project" value="InterPro"/>
</dbReference>
<keyword evidence="1" id="KW-0639">Primosome</keyword>
<reference evidence="5 6" key="1">
    <citation type="journal article" date="2020" name="Microorganisms">
        <title>Osmotic Adaptation and Compatible Solute Biosynthesis of Phototrophic Bacteria as Revealed from Genome Analyses.</title>
        <authorList>
            <person name="Imhoff J.F."/>
            <person name="Rahn T."/>
            <person name="Kunzel S."/>
            <person name="Keller A."/>
            <person name="Neulinger S.C."/>
        </authorList>
    </citation>
    <scope>NUCLEOTIDE SEQUENCE [LARGE SCALE GENOMIC DNA]</scope>
    <source>
        <strain evidence="5 6">DSM 25653</strain>
    </source>
</reference>
<dbReference type="Gene3D" id="1.10.860.10">
    <property type="entry name" value="DNAb Helicase, Chain A"/>
    <property type="match status" value="1"/>
</dbReference>
<evidence type="ECO:0000259" key="4">
    <source>
        <dbReference type="Pfam" id="PF00772"/>
    </source>
</evidence>